<comment type="subcellular location">
    <subcellularLocation>
        <location evidence="1 7 8">Nucleus</location>
    </subcellularLocation>
</comment>
<dbReference type="SMART" id="SM00389">
    <property type="entry name" value="HOX"/>
    <property type="match status" value="1"/>
</dbReference>
<evidence type="ECO:0000256" key="3">
    <source>
        <dbReference type="ARBA" id="ARBA00022473"/>
    </source>
</evidence>
<keyword evidence="5 7" id="KW-0371">Homeobox</keyword>
<feature type="region of interest" description="Disordered" evidence="9">
    <location>
        <begin position="75"/>
        <end position="107"/>
    </location>
</feature>
<keyword evidence="3" id="KW-0217">Developmental protein</keyword>
<name>A0A0D8XTI8_DICVI</name>
<dbReference type="GO" id="GO:0000978">
    <property type="term" value="F:RNA polymerase II cis-regulatory region sequence-specific DNA binding"/>
    <property type="evidence" value="ECO:0007669"/>
    <property type="project" value="TreeGrafter"/>
</dbReference>
<dbReference type="Gene3D" id="1.10.10.60">
    <property type="entry name" value="Homeodomain-like"/>
    <property type="match status" value="1"/>
</dbReference>
<proteinExistence type="inferred from homology"/>
<feature type="domain" description="Homeobox" evidence="10">
    <location>
        <begin position="99"/>
        <end position="159"/>
    </location>
</feature>
<evidence type="ECO:0000313" key="12">
    <source>
        <dbReference type="Proteomes" id="UP000053766"/>
    </source>
</evidence>
<dbReference type="GO" id="GO:0005634">
    <property type="term" value="C:nucleus"/>
    <property type="evidence" value="ECO:0007669"/>
    <property type="project" value="UniProtKB-SubCell"/>
</dbReference>
<reference evidence="12" key="2">
    <citation type="journal article" date="2016" name="Sci. Rep.">
        <title>Dictyocaulus viviparus genome, variome and transcriptome elucidate lungworm biology and support future intervention.</title>
        <authorList>
            <person name="McNulty S.N."/>
            <person name="Strube C."/>
            <person name="Rosa B.A."/>
            <person name="Martin J.C."/>
            <person name="Tyagi R."/>
            <person name="Choi Y.J."/>
            <person name="Wang Q."/>
            <person name="Hallsworth Pepin K."/>
            <person name="Zhang X."/>
            <person name="Ozersky P."/>
            <person name="Wilson R.K."/>
            <person name="Sternberg P.W."/>
            <person name="Gasser R.B."/>
            <person name="Mitreva M."/>
        </authorList>
    </citation>
    <scope>NUCLEOTIDE SEQUENCE [LARGE SCALE GENOMIC DNA]</scope>
    <source>
        <strain evidence="12">HannoverDv2000</strain>
    </source>
</reference>
<evidence type="ECO:0000256" key="5">
    <source>
        <dbReference type="ARBA" id="ARBA00023155"/>
    </source>
</evidence>
<evidence type="ECO:0000256" key="4">
    <source>
        <dbReference type="ARBA" id="ARBA00023125"/>
    </source>
</evidence>
<feature type="compositionally biased region" description="Basic residues" evidence="9">
    <location>
        <begin position="97"/>
        <end position="107"/>
    </location>
</feature>
<dbReference type="PROSITE" id="PS50071">
    <property type="entry name" value="HOMEOBOX_2"/>
    <property type="match status" value="1"/>
</dbReference>
<dbReference type="InterPro" id="IPR017970">
    <property type="entry name" value="Homeobox_CS"/>
</dbReference>
<comment type="similarity">
    <text evidence="2">Belongs to the paired homeobox family. Bicoid subfamily.</text>
</comment>
<gene>
    <name evidence="11" type="ORF">DICVIV_06844</name>
</gene>
<dbReference type="EMBL" id="KN716321">
    <property type="protein sequence ID" value="KJH47084.1"/>
    <property type="molecule type" value="Genomic_DNA"/>
</dbReference>
<keyword evidence="4 7" id="KW-0238">DNA-binding</keyword>
<dbReference type="InterPro" id="IPR009057">
    <property type="entry name" value="Homeodomain-like_sf"/>
</dbReference>
<evidence type="ECO:0000259" key="10">
    <source>
        <dbReference type="PROSITE" id="PS50071"/>
    </source>
</evidence>
<dbReference type="SUPFAM" id="SSF46689">
    <property type="entry name" value="Homeodomain-like"/>
    <property type="match status" value="1"/>
</dbReference>
<keyword evidence="6 7" id="KW-0539">Nucleus</keyword>
<organism evidence="11 12">
    <name type="scientific">Dictyocaulus viviparus</name>
    <name type="common">Bovine lungworm</name>
    <dbReference type="NCBI Taxonomy" id="29172"/>
    <lineage>
        <taxon>Eukaryota</taxon>
        <taxon>Metazoa</taxon>
        <taxon>Ecdysozoa</taxon>
        <taxon>Nematoda</taxon>
        <taxon>Chromadorea</taxon>
        <taxon>Rhabditida</taxon>
        <taxon>Rhabditina</taxon>
        <taxon>Rhabditomorpha</taxon>
        <taxon>Strongyloidea</taxon>
        <taxon>Metastrongylidae</taxon>
        <taxon>Dictyocaulus</taxon>
    </lineage>
</organism>
<feature type="compositionally biased region" description="Polar residues" evidence="9">
    <location>
        <begin position="87"/>
        <end position="96"/>
    </location>
</feature>
<dbReference type="PANTHER" id="PTHR45882:SF3">
    <property type="entry name" value="PITUITARY HOMEOBOX HOMOLOG PTX1"/>
    <property type="match status" value="1"/>
</dbReference>
<feature type="DNA-binding region" description="Homeobox" evidence="7">
    <location>
        <begin position="101"/>
        <end position="160"/>
    </location>
</feature>
<protein>
    <submittedName>
        <fullName evidence="11">Homeobox domain protein</fullName>
    </submittedName>
</protein>
<dbReference type="PANTHER" id="PTHR45882">
    <property type="entry name" value="PITUITARY HOMEOBOX HOMOLOG PTX1"/>
    <property type="match status" value="1"/>
</dbReference>
<evidence type="ECO:0000256" key="7">
    <source>
        <dbReference type="PROSITE-ProRule" id="PRU00108"/>
    </source>
</evidence>
<evidence type="ECO:0000313" key="11">
    <source>
        <dbReference type="EMBL" id="KJH47084.1"/>
    </source>
</evidence>
<dbReference type="Proteomes" id="UP000053766">
    <property type="component" value="Unassembled WGS sequence"/>
</dbReference>
<dbReference type="AlphaFoldDB" id="A0A0D8XTI8"/>
<dbReference type="GO" id="GO:0009653">
    <property type="term" value="P:anatomical structure morphogenesis"/>
    <property type="evidence" value="ECO:0007669"/>
    <property type="project" value="TreeGrafter"/>
</dbReference>
<reference evidence="11 12" key="1">
    <citation type="submission" date="2013-11" db="EMBL/GenBank/DDBJ databases">
        <title>Draft genome of the bovine lungworm Dictyocaulus viviparus.</title>
        <authorList>
            <person name="Mitreva M."/>
        </authorList>
    </citation>
    <scope>NUCLEOTIDE SEQUENCE [LARGE SCALE GENOMIC DNA]</scope>
    <source>
        <strain evidence="11 12">HannoverDv2000</strain>
    </source>
</reference>
<evidence type="ECO:0000256" key="8">
    <source>
        <dbReference type="RuleBase" id="RU000682"/>
    </source>
</evidence>
<dbReference type="InterPro" id="IPR001356">
    <property type="entry name" value="HD"/>
</dbReference>
<accession>A0A0D8XTI8</accession>
<dbReference type="PROSITE" id="PS00027">
    <property type="entry name" value="HOMEOBOX_1"/>
    <property type="match status" value="1"/>
</dbReference>
<dbReference type="STRING" id="29172.A0A0D8XTI8"/>
<evidence type="ECO:0000256" key="9">
    <source>
        <dbReference type="SAM" id="MobiDB-lite"/>
    </source>
</evidence>
<dbReference type="CDD" id="cd00086">
    <property type="entry name" value="homeodomain"/>
    <property type="match status" value="1"/>
</dbReference>
<dbReference type="FunFam" id="1.10.10.60:FF:000471">
    <property type="entry name" value="Homeobox domain protein"/>
    <property type="match status" value="1"/>
</dbReference>
<dbReference type="Pfam" id="PF00046">
    <property type="entry name" value="Homeodomain"/>
    <property type="match status" value="1"/>
</dbReference>
<dbReference type="GO" id="GO:0000981">
    <property type="term" value="F:DNA-binding transcription factor activity, RNA polymerase II-specific"/>
    <property type="evidence" value="ECO:0007669"/>
    <property type="project" value="InterPro"/>
</dbReference>
<evidence type="ECO:0000256" key="1">
    <source>
        <dbReference type="ARBA" id="ARBA00004123"/>
    </source>
</evidence>
<dbReference type="OrthoDB" id="6159439at2759"/>
<sequence>MDHSFPSHLVCAAVSALDGGIGTSLSAINTGSSLSELNSIARADDYDQNVFGYSVPLPATDGNFATKLPKIKVDKTEELEDEREETSNTISPTTSSKTHKPRRQRTHFTSHQLTELENWFARNRYPDMATREEIAIWISLTEPRVRVWFKNRRAKWRKRERNYVDTKGFGSTLSSSMSTIGGLQTGLGLSSLQNGFSQSLLHTPSQIDDSGSFYGYGSGWQAANYHSRGGQAAAFNWPMKNQFTSTLPVMSQAGRFPTSVSALHSMPGTTQALPSSLNQSLQHQDKLKLMDELSSSLNSSTFQGTLPLNANYNTCQYTGPL</sequence>
<keyword evidence="12" id="KW-1185">Reference proteome</keyword>
<evidence type="ECO:0000256" key="2">
    <source>
        <dbReference type="ARBA" id="ARBA00006503"/>
    </source>
</evidence>
<evidence type="ECO:0000256" key="6">
    <source>
        <dbReference type="ARBA" id="ARBA00023242"/>
    </source>
</evidence>